<keyword evidence="2" id="KW-0805">Transcription regulation</keyword>
<dbReference type="InterPro" id="IPR036388">
    <property type="entry name" value="WH-like_DNA-bd_sf"/>
</dbReference>
<dbReference type="InterPro" id="IPR037424">
    <property type="entry name" value="NocR_PBP2"/>
</dbReference>
<dbReference type="GO" id="GO:0043565">
    <property type="term" value="F:sequence-specific DNA binding"/>
    <property type="evidence" value="ECO:0007669"/>
    <property type="project" value="TreeGrafter"/>
</dbReference>
<accession>A0A261S056</accession>
<keyword evidence="7" id="KW-1185">Reference proteome</keyword>
<dbReference type="PANTHER" id="PTHR30427">
    <property type="entry name" value="TRANSCRIPTIONAL ACTIVATOR PROTEIN LYSR"/>
    <property type="match status" value="1"/>
</dbReference>
<evidence type="ECO:0000256" key="3">
    <source>
        <dbReference type="ARBA" id="ARBA00023125"/>
    </source>
</evidence>
<evidence type="ECO:0000256" key="2">
    <source>
        <dbReference type="ARBA" id="ARBA00023015"/>
    </source>
</evidence>
<dbReference type="PANTHER" id="PTHR30427:SF1">
    <property type="entry name" value="TRANSCRIPTIONAL ACTIVATOR PROTEIN LYSR"/>
    <property type="match status" value="1"/>
</dbReference>
<evidence type="ECO:0000259" key="5">
    <source>
        <dbReference type="PROSITE" id="PS50931"/>
    </source>
</evidence>
<dbReference type="GO" id="GO:0010628">
    <property type="term" value="P:positive regulation of gene expression"/>
    <property type="evidence" value="ECO:0007669"/>
    <property type="project" value="TreeGrafter"/>
</dbReference>
<evidence type="ECO:0000313" key="6">
    <source>
        <dbReference type="EMBL" id="OZI30729.1"/>
    </source>
</evidence>
<keyword evidence="4" id="KW-0804">Transcription</keyword>
<dbReference type="SUPFAM" id="SSF53850">
    <property type="entry name" value="Periplasmic binding protein-like II"/>
    <property type="match status" value="1"/>
</dbReference>
<dbReference type="Gene3D" id="3.40.190.290">
    <property type="match status" value="1"/>
</dbReference>
<dbReference type="InterPro" id="IPR005119">
    <property type="entry name" value="LysR_subst-bd"/>
</dbReference>
<comment type="caution">
    <text evidence="6">The sequence shown here is derived from an EMBL/GenBank/DDBJ whole genome shotgun (WGS) entry which is preliminary data.</text>
</comment>
<dbReference type="GO" id="GO:0003700">
    <property type="term" value="F:DNA-binding transcription factor activity"/>
    <property type="evidence" value="ECO:0007669"/>
    <property type="project" value="InterPro"/>
</dbReference>
<sequence length="299" mass="33050">MNQRQIEVFHSVMLNQTASRAAEVLRISQPAVSKAIQELERSVGFALFDRIKGRMVPTPEGQLLFREVGQSFIGMVQLRNAAARIRDFGTGELRIASLSALSTTLLPLALRRFQLQHPDVAITYQSRMSAEVRELMDTGQFDVGLAADEIDSTMVDAKPFGKVRAMLAVPPGHPLAARREIRPRDLHGVPFIALAPQDTTRREADEILRAQGVQPRLVLETPFSITVCAMALAGLGCGLVNPLTARGFVPQGLILRPFVPAVHFRTLILFPTNRRPSRIVRDCVAHLQHAARELEMITA</sequence>
<proteinExistence type="inferred from homology"/>
<evidence type="ECO:0000256" key="4">
    <source>
        <dbReference type="ARBA" id="ARBA00023163"/>
    </source>
</evidence>
<dbReference type="InterPro" id="IPR000847">
    <property type="entry name" value="LysR_HTH_N"/>
</dbReference>
<dbReference type="OrthoDB" id="110033at2"/>
<comment type="similarity">
    <text evidence="1">Belongs to the LysR transcriptional regulatory family.</text>
</comment>
<dbReference type="Pfam" id="PF03466">
    <property type="entry name" value="LysR_substrate"/>
    <property type="match status" value="1"/>
</dbReference>
<dbReference type="InterPro" id="IPR036390">
    <property type="entry name" value="WH_DNA-bd_sf"/>
</dbReference>
<dbReference type="RefSeq" id="WP_094855153.1">
    <property type="nucleotide sequence ID" value="NZ_NEVM01000005.1"/>
</dbReference>
<evidence type="ECO:0000256" key="1">
    <source>
        <dbReference type="ARBA" id="ARBA00009437"/>
    </source>
</evidence>
<keyword evidence="3" id="KW-0238">DNA-binding</keyword>
<dbReference type="SUPFAM" id="SSF46785">
    <property type="entry name" value="Winged helix' DNA-binding domain"/>
    <property type="match status" value="1"/>
</dbReference>
<dbReference type="Gene3D" id="1.10.10.10">
    <property type="entry name" value="Winged helix-like DNA-binding domain superfamily/Winged helix DNA-binding domain"/>
    <property type="match status" value="1"/>
</dbReference>
<name>A0A261S056_9BORD</name>
<gene>
    <name evidence="6" type="ORF">CAL29_22315</name>
</gene>
<protein>
    <submittedName>
        <fullName evidence="6">LysR family transcriptional regulator</fullName>
    </submittedName>
</protein>
<dbReference type="Pfam" id="PF00126">
    <property type="entry name" value="HTH_1"/>
    <property type="match status" value="1"/>
</dbReference>
<dbReference type="AlphaFoldDB" id="A0A261S056"/>
<dbReference type="Proteomes" id="UP000216020">
    <property type="component" value="Unassembled WGS sequence"/>
</dbReference>
<dbReference type="PROSITE" id="PS50931">
    <property type="entry name" value="HTH_LYSR"/>
    <property type="match status" value="1"/>
</dbReference>
<dbReference type="PRINTS" id="PR00039">
    <property type="entry name" value="HTHLYSR"/>
</dbReference>
<feature type="domain" description="HTH lysR-type" evidence="5">
    <location>
        <begin position="1"/>
        <end position="58"/>
    </location>
</feature>
<dbReference type="CDD" id="cd08415">
    <property type="entry name" value="PBP2_LysR_opines_like"/>
    <property type="match status" value="1"/>
</dbReference>
<organism evidence="6 7">
    <name type="scientific">Bordetella genomosp. 10</name>
    <dbReference type="NCBI Taxonomy" id="1416804"/>
    <lineage>
        <taxon>Bacteria</taxon>
        <taxon>Pseudomonadati</taxon>
        <taxon>Pseudomonadota</taxon>
        <taxon>Betaproteobacteria</taxon>
        <taxon>Burkholderiales</taxon>
        <taxon>Alcaligenaceae</taxon>
        <taxon>Bordetella</taxon>
    </lineage>
</organism>
<reference evidence="7" key="1">
    <citation type="submission" date="2017-05" db="EMBL/GenBank/DDBJ databases">
        <title>Complete and WGS of Bordetella genogroups.</title>
        <authorList>
            <person name="Spilker T."/>
            <person name="Lipuma J."/>
        </authorList>
    </citation>
    <scope>NUCLEOTIDE SEQUENCE [LARGE SCALE GENOMIC DNA]</scope>
    <source>
        <strain evidence="7">AU16122</strain>
    </source>
</reference>
<dbReference type="EMBL" id="NEVM01000005">
    <property type="protein sequence ID" value="OZI30729.1"/>
    <property type="molecule type" value="Genomic_DNA"/>
</dbReference>
<evidence type="ECO:0000313" key="7">
    <source>
        <dbReference type="Proteomes" id="UP000216020"/>
    </source>
</evidence>